<evidence type="ECO:0000313" key="2">
    <source>
        <dbReference type="EMBL" id="MCC0100406.1"/>
    </source>
</evidence>
<evidence type="ECO:0000256" key="1">
    <source>
        <dbReference type="SAM" id="MobiDB-lite"/>
    </source>
</evidence>
<proteinExistence type="predicted"/>
<keyword evidence="3" id="KW-1185">Reference proteome</keyword>
<sequence>MARLPAQDLVPRKRHLITDAVGLVLPVPATTASIHDSVGGRRALTEPAAAHPSATKAWATAATRPA</sequence>
<dbReference type="EMBL" id="JAINUL010000001">
    <property type="protein sequence ID" value="MCC0100406.1"/>
    <property type="molecule type" value="Genomic_DNA"/>
</dbReference>
<comment type="caution">
    <text evidence="2">The sequence shown here is derived from an EMBL/GenBank/DDBJ whole genome shotgun (WGS) entry which is preliminary data.</text>
</comment>
<feature type="region of interest" description="Disordered" evidence="1">
    <location>
        <begin position="45"/>
        <end position="66"/>
    </location>
</feature>
<evidence type="ECO:0008006" key="4">
    <source>
        <dbReference type="Google" id="ProtNLM"/>
    </source>
</evidence>
<accession>A0ABS8EGX5</accession>
<reference evidence="2 3" key="1">
    <citation type="submission" date="2021-08" db="EMBL/GenBank/DDBJ databases">
        <title>Genomic Architecture of Streptomyces flavotricini NGL1 and Streptomyces erythrochromogenes HMS4 With Differential Plant Beneficial attributes and laccase production capabilities.</title>
        <authorList>
            <person name="Salwan R."/>
            <person name="Kaur R."/>
            <person name="Sharma V."/>
        </authorList>
    </citation>
    <scope>NUCLEOTIDE SEQUENCE [LARGE SCALE GENOMIC DNA]</scope>
    <source>
        <strain evidence="2 3">NGL1</strain>
    </source>
</reference>
<protein>
    <recommendedName>
        <fullName evidence="4">Transposase</fullName>
    </recommendedName>
</protein>
<name>A0ABS8EGX5_9ACTN</name>
<gene>
    <name evidence="2" type="ORF">K7B10_37660</name>
</gene>
<organism evidence="2 3">
    <name type="scientific">Streptomyces flavotricini</name>
    <dbReference type="NCBI Taxonomy" id="66888"/>
    <lineage>
        <taxon>Bacteria</taxon>
        <taxon>Bacillati</taxon>
        <taxon>Actinomycetota</taxon>
        <taxon>Actinomycetes</taxon>
        <taxon>Kitasatosporales</taxon>
        <taxon>Streptomycetaceae</taxon>
        <taxon>Streptomyces</taxon>
    </lineage>
</organism>
<dbReference type="RefSeq" id="WP_229343946.1">
    <property type="nucleotide sequence ID" value="NZ_JAINUL010000001.1"/>
</dbReference>
<dbReference type="Proteomes" id="UP001520654">
    <property type="component" value="Unassembled WGS sequence"/>
</dbReference>
<evidence type="ECO:0000313" key="3">
    <source>
        <dbReference type="Proteomes" id="UP001520654"/>
    </source>
</evidence>